<proteinExistence type="predicted"/>
<keyword evidence="3" id="KW-0808">Transferase</keyword>
<accession>A0ABW6IHY8</accession>
<dbReference type="PANTHER" id="PTHR45138:SF9">
    <property type="entry name" value="DIGUANYLATE CYCLASE DGCM-RELATED"/>
    <property type="match status" value="1"/>
</dbReference>
<evidence type="ECO:0000313" key="3">
    <source>
        <dbReference type="EMBL" id="MFE4107200.1"/>
    </source>
</evidence>
<comment type="caution">
    <text evidence="3">The sequence shown here is derived from an EMBL/GenBank/DDBJ whole genome shotgun (WGS) entry which is preliminary data.</text>
</comment>
<gene>
    <name evidence="3" type="ORF">ACFVKH_12970</name>
</gene>
<keyword evidence="4" id="KW-1185">Reference proteome</keyword>
<dbReference type="SUPFAM" id="SSF55073">
    <property type="entry name" value="Nucleotide cyclase"/>
    <property type="match status" value="1"/>
</dbReference>
<evidence type="ECO:0000256" key="1">
    <source>
        <dbReference type="SAM" id="Phobius"/>
    </source>
</evidence>
<dbReference type="NCBIfam" id="TIGR00254">
    <property type="entry name" value="GGDEF"/>
    <property type="match status" value="1"/>
</dbReference>
<sequence length="282" mass="32018">MLAATVQWLEKQSWPLLLCLSFALCLAIGCIDYLIREDVSLSIFYLVPITLAAWFIDRRAGFFMAAVCAMVWLYADTVAKNYPYPLLPYWNAAVRLGFFVIVTHLLGAQKQAYEREKRWARIDGLTGVFNHRFFLETLQAELDRARRYHYPITLAYLDLDNFKQVNDHLGHAEGDRVLLAIAQQIKLSLRTSDVVARLGGDEFALLLPQVEAKQAQIALTRLHEELMQLSLNQHWPVGFSIGAVTAVAPPQSAENLIHQADQLMYTVKQGGKNRLKCETNEP</sequence>
<feature type="transmembrane region" description="Helical" evidence="1">
    <location>
        <begin position="14"/>
        <end position="35"/>
    </location>
</feature>
<dbReference type="EMBL" id="JBHZOL010000081">
    <property type="protein sequence ID" value="MFE4107200.1"/>
    <property type="molecule type" value="Genomic_DNA"/>
</dbReference>
<name>A0ABW6IHY8_9CYAN</name>
<dbReference type="InterPro" id="IPR029787">
    <property type="entry name" value="Nucleotide_cyclase"/>
</dbReference>
<evidence type="ECO:0000313" key="4">
    <source>
        <dbReference type="Proteomes" id="UP001600165"/>
    </source>
</evidence>
<dbReference type="InterPro" id="IPR043128">
    <property type="entry name" value="Rev_trsase/Diguanyl_cyclase"/>
</dbReference>
<keyword evidence="1" id="KW-1133">Transmembrane helix</keyword>
<feature type="domain" description="GGDEF" evidence="2">
    <location>
        <begin position="150"/>
        <end position="280"/>
    </location>
</feature>
<dbReference type="CDD" id="cd01949">
    <property type="entry name" value="GGDEF"/>
    <property type="match status" value="1"/>
</dbReference>
<dbReference type="Pfam" id="PF00990">
    <property type="entry name" value="GGDEF"/>
    <property type="match status" value="1"/>
</dbReference>
<keyword evidence="1" id="KW-0472">Membrane</keyword>
<feature type="transmembrane region" description="Helical" evidence="1">
    <location>
        <begin position="87"/>
        <end position="108"/>
    </location>
</feature>
<dbReference type="PROSITE" id="PS50887">
    <property type="entry name" value="GGDEF"/>
    <property type="match status" value="1"/>
</dbReference>
<dbReference type="Gene3D" id="3.30.70.270">
    <property type="match status" value="1"/>
</dbReference>
<dbReference type="EC" id="2.7.7.65" evidence="3"/>
<reference evidence="3 4" key="1">
    <citation type="submission" date="2024-10" db="EMBL/GenBank/DDBJ databases">
        <authorList>
            <person name="Ratan Roy A."/>
            <person name="Morales Sandoval P.H."/>
            <person name="De Los Santos Villalobos S."/>
            <person name="Chakraborty S."/>
            <person name="Mukherjee J."/>
        </authorList>
    </citation>
    <scope>NUCLEOTIDE SEQUENCE [LARGE SCALE GENOMIC DNA]</scope>
    <source>
        <strain evidence="3 4">S1</strain>
    </source>
</reference>
<dbReference type="GO" id="GO:0052621">
    <property type="term" value="F:diguanylate cyclase activity"/>
    <property type="evidence" value="ECO:0007669"/>
    <property type="project" value="UniProtKB-EC"/>
</dbReference>
<dbReference type="InterPro" id="IPR000160">
    <property type="entry name" value="GGDEF_dom"/>
</dbReference>
<dbReference type="InterPro" id="IPR050469">
    <property type="entry name" value="Diguanylate_Cyclase"/>
</dbReference>
<feature type="transmembrane region" description="Helical" evidence="1">
    <location>
        <begin position="56"/>
        <end position="75"/>
    </location>
</feature>
<evidence type="ECO:0000259" key="2">
    <source>
        <dbReference type="PROSITE" id="PS50887"/>
    </source>
</evidence>
<dbReference type="Proteomes" id="UP001600165">
    <property type="component" value="Unassembled WGS sequence"/>
</dbReference>
<dbReference type="PANTHER" id="PTHR45138">
    <property type="entry name" value="REGULATORY COMPONENTS OF SENSORY TRANSDUCTION SYSTEM"/>
    <property type="match status" value="1"/>
</dbReference>
<dbReference type="RefSeq" id="WP_377965684.1">
    <property type="nucleotide sequence ID" value="NZ_JBHZOL010000081.1"/>
</dbReference>
<protein>
    <submittedName>
        <fullName evidence="3">GGDEF domain-containing protein</fullName>
        <ecNumber evidence="3">2.7.7.65</ecNumber>
    </submittedName>
</protein>
<dbReference type="SMART" id="SM00267">
    <property type="entry name" value="GGDEF"/>
    <property type="match status" value="1"/>
</dbReference>
<keyword evidence="3" id="KW-0548">Nucleotidyltransferase</keyword>
<keyword evidence="1" id="KW-0812">Transmembrane</keyword>
<organism evidence="3 4">
    <name type="scientific">Almyronema epifaneia S1</name>
    <dbReference type="NCBI Taxonomy" id="2991925"/>
    <lineage>
        <taxon>Bacteria</taxon>
        <taxon>Bacillati</taxon>
        <taxon>Cyanobacteriota</taxon>
        <taxon>Cyanophyceae</taxon>
        <taxon>Nodosilineales</taxon>
        <taxon>Nodosilineaceae</taxon>
        <taxon>Almyronema</taxon>
        <taxon>Almyronema epifaneia</taxon>
    </lineage>
</organism>